<feature type="region of interest" description="Disordered" evidence="6">
    <location>
        <begin position="242"/>
        <end position="286"/>
    </location>
</feature>
<dbReference type="InterPro" id="IPR015943">
    <property type="entry name" value="WD40/YVTN_repeat-like_dom_sf"/>
</dbReference>
<evidence type="ECO:0000256" key="1">
    <source>
        <dbReference type="ARBA" id="ARBA00005820"/>
    </source>
</evidence>
<dbReference type="PROSITE" id="PS51755">
    <property type="entry name" value="OMPR_PHOB"/>
    <property type="match status" value="1"/>
</dbReference>
<dbReference type="InterPro" id="IPR001867">
    <property type="entry name" value="OmpR/PhoB-type_DNA-bd"/>
</dbReference>
<evidence type="ECO:0000256" key="4">
    <source>
        <dbReference type="ARBA" id="ARBA00023163"/>
    </source>
</evidence>
<evidence type="ECO:0000313" key="9">
    <source>
        <dbReference type="Proteomes" id="UP001596470"/>
    </source>
</evidence>
<evidence type="ECO:0000313" key="8">
    <source>
        <dbReference type="EMBL" id="MFC6957880.1"/>
    </source>
</evidence>
<organism evidence="8 9">
    <name type="scientific">Glycomyces mayteni</name>
    <dbReference type="NCBI Taxonomy" id="543887"/>
    <lineage>
        <taxon>Bacteria</taxon>
        <taxon>Bacillati</taxon>
        <taxon>Actinomycetota</taxon>
        <taxon>Actinomycetes</taxon>
        <taxon>Glycomycetales</taxon>
        <taxon>Glycomycetaceae</taxon>
        <taxon>Glycomyces</taxon>
    </lineage>
</organism>
<feature type="domain" description="OmpR/PhoB-type" evidence="7">
    <location>
        <begin position="1"/>
        <end position="90"/>
    </location>
</feature>
<dbReference type="RefSeq" id="WP_382350218.1">
    <property type="nucleotide sequence ID" value="NZ_JBHMBP010000002.1"/>
</dbReference>
<dbReference type="Proteomes" id="UP001596470">
    <property type="component" value="Unassembled WGS sequence"/>
</dbReference>
<evidence type="ECO:0000259" key="7">
    <source>
        <dbReference type="PROSITE" id="PS51755"/>
    </source>
</evidence>
<dbReference type="SUPFAM" id="SSF48452">
    <property type="entry name" value="TPR-like"/>
    <property type="match status" value="1"/>
</dbReference>
<dbReference type="InterPro" id="IPR016032">
    <property type="entry name" value="Sig_transdc_resp-reg_C-effctor"/>
</dbReference>
<keyword evidence="9" id="KW-1185">Reference proteome</keyword>
<sequence>MEFLILGALEARHDGRTVPISGAHQRKALALLLLEEGRTVPMQRLIEALWGDRPPATAQRQVRNIVSAVRRGLAPADPIERSGDGYRLRTDATDWAAFRTEVAQARSTDDPEKAHGLLLQALDRWRGPALAGLDGDLIDTAVVGMEEERLTASEDCFAAALALGFHRETAGEIQALAAEHPYRQRLTGHLMLALYRSGDGAAALRVYTDHADRLADELGIEPDRTLRERYVAILREDPDLDLEAPQAEQVARAVREDPVPEEPAPRTPQEEPPPRPQDPVAARPRALPSRSAIRLAAFGFMVLLMGLVVSHDGLGLAQTLGGDDPIPEAELEPVWTYPALESGSAVIETEAGLLIRESTGLRLEADGAEVWSRTLDRESVPAVMVFDDAVLLSSSYPSEQPWAAGRVTAVSLATGADLWWAHDRWAIGATDDAVITIGCEPLPDGGLGECALSATDPRSPWDLWRVAVSERSAQVRSLDPYRDPWSVSRTAAYVLVRTYGQEEGEEEKLSVYDAATGRLMGEFDYGGVEAASAAEGVLILHRGSVEVDAETCEARIAAYSLATGEQLWERRADAPAQDGGCGPLPTIRASNGLLALTIGGKAETVMLRSGDLYWEAPEESEALVLAGDALVTRGPDGITVWGALTHERLLTADGGEQVWVRGGTLWVLDRKAAGADCGGVVGYDLDSDGKVCLPGTLEYVTDDVVVTADDGYWRAWPADPWG</sequence>
<evidence type="ECO:0000256" key="3">
    <source>
        <dbReference type="ARBA" id="ARBA00023125"/>
    </source>
</evidence>
<dbReference type="Pfam" id="PF13360">
    <property type="entry name" value="PQQ_2"/>
    <property type="match status" value="1"/>
</dbReference>
<dbReference type="SMART" id="SM00862">
    <property type="entry name" value="Trans_reg_C"/>
    <property type="match status" value="1"/>
</dbReference>
<accession>A0ABW2D6A9</accession>
<proteinExistence type="inferred from homology"/>
<dbReference type="SUPFAM" id="SSF46894">
    <property type="entry name" value="C-terminal effector domain of the bipartite response regulators"/>
    <property type="match status" value="1"/>
</dbReference>
<dbReference type="InterPro" id="IPR036388">
    <property type="entry name" value="WH-like_DNA-bd_sf"/>
</dbReference>
<keyword evidence="3 5" id="KW-0238">DNA-binding</keyword>
<dbReference type="CDD" id="cd15831">
    <property type="entry name" value="BTAD"/>
    <property type="match status" value="1"/>
</dbReference>
<evidence type="ECO:0000256" key="2">
    <source>
        <dbReference type="ARBA" id="ARBA00023015"/>
    </source>
</evidence>
<dbReference type="PANTHER" id="PTHR35807">
    <property type="entry name" value="TRANSCRIPTIONAL REGULATOR REDD-RELATED"/>
    <property type="match status" value="1"/>
</dbReference>
<dbReference type="SUPFAM" id="SSF50998">
    <property type="entry name" value="Quinoprotein alcohol dehydrogenase-like"/>
    <property type="match status" value="1"/>
</dbReference>
<keyword evidence="2" id="KW-0805">Transcription regulation</keyword>
<evidence type="ECO:0000256" key="6">
    <source>
        <dbReference type="SAM" id="MobiDB-lite"/>
    </source>
</evidence>
<comment type="caution">
    <text evidence="8">The sequence shown here is derived from an EMBL/GenBank/DDBJ whole genome shotgun (WGS) entry which is preliminary data.</text>
</comment>
<keyword evidence="4" id="KW-0804">Transcription</keyword>
<dbReference type="Pfam" id="PF03704">
    <property type="entry name" value="BTAD"/>
    <property type="match status" value="1"/>
</dbReference>
<dbReference type="InterPro" id="IPR011047">
    <property type="entry name" value="Quinoprotein_ADH-like_sf"/>
</dbReference>
<dbReference type="EMBL" id="JBHSYS010000002">
    <property type="protein sequence ID" value="MFC6957880.1"/>
    <property type="molecule type" value="Genomic_DNA"/>
</dbReference>
<feature type="DNA-binding region" description="OmpR/PhoB-type" evidence="5">
    <location>
        <begin position="1"/>
        <end position="90"/>
    </location>
</feature>
<dbReference type="SMART" id="SM01043">
    <property type="entry name" value="BTAD"/>
    <property type="match status" value="1"/>
</dbReference>
<dbReference type="PANTHER" id="PTHR35807:SF1">
    <property type="entry name" value="TRANSCRIPTIONAL REGULATOR REDD"/>
    <property type="match status" value="1"/>
</dbReference>
<dbReference type="InterPro" id="IPR002372">
    <property type="entry name" value="PQQ_rpt_dom"/>
</dbReference>
<dbReference type="InterPro" id="IPR011990">
    <property type="entry name" value="TPR-like_helical_dom_sf"/>
</dbReference>
<comment type="similarity">
    <text evidence="1">Belongs to the AfsR/DnrI/RedD regulatory family.</text>
</comment>
<evidence type="ECO:0000256" key="5">
    <source>
        <dbReference type="PROSITE-ProRule" id="PRU01091"/>
    </source>
</evidence>
<dbReference type="InterPro" id="IPR005158">
    <property type="entry name" value="BTAD"/>
</dbReference>
<gene>
    <name evidence="8" type="ORF">ACFQS3_11800</name>
</gene>
<protein>
    <submittedName>
        <fullName evidence="8">BTAD domain-containing putative transcriptional regulator</fullName>
    </submittedName>
</protein>
<dbReference type="Gene3D" id="1.10.10.10">
    <property type="entry name" value="Winged helix-like DNA-binding domain superfamily/Winged helix DNA-binding domain"/>
    <property type="match status" value="1"/>
</dbReference>
<dbReference type="InterPro" id="IPR051677">
    <property type="entry name" value="AfsR-DnrI-RedD_regulator"/>
</dbReference>
<name>A0ABW2D6A9_9ACTN</name>
<dbReference type="Gene3D" id="1.25.40.10">
    <property type="entry name" value="Tetratricopeptide repeat domain"/>
    <property type="match status" value="1"/>
</dbReference>
<reference evidence="9" key="1">
    <citation type="journal article" date="2019" name="Int. J. Syst. Evol. Microbiol.">
        <title>The Global Catalogue of Microorganisms (GCM) 10K type strain sequencing project: providing services to taxonomists for standard genome sequencing and annotation.</title>
        <authorList>
            <consortium name="The Broad Institute Genomics Platform"/>
            <consortium name="The Broad Institute Genome Sequencing Center for Infectious Disease"/>
            <person name="Wu L."/>
            <person name="Ma J."/>
        </authorList>
    </citation>
    <scope>NUCLEOTIDE SEQUENCE [LARGE SCALE GENOMIC DNA]</scope>
    <source>
        <strain evidence="9">KACC 12634</strain>
    </source>
</reference>
<dbReference type="Gene3D" id="2.130.10.10">
    <property type="entry name" value="YVTN repeat-like/Quinoprotein amine dehydrogenase"/>
    <property type="match status" value="2"/>
</dbReference>